<evidence type="ECO:0000256" key="2">
    <source>
        <dbReference type="ARBA" id="ARBA00018577"/>
    </source>
</evidence>
<name>A0AA89C0U7_PINIB</name>
<evidence type="ECO:0000313" key="4">
    <source>
        <dbReference type="EMBL" id="KAK3101686.1"/>
    </source>
</evidence>
<proteinExistence type="inferred from homology"/>
<dbReference type="PANTHER" id="PTHR13299">
    <property type="entry name" value="PEROXISOMAL MEMBRANE PROTEIN PEX16"/>
    <property type="match status" value="1"/>
</dbReference>
<dbReference type="Pfam" id="PF08610">
    <property type="entry name" value="Pex16"/>
    <property type="match status" value="1"/>
</dbReference>
<dbReference type="Proteomes" id="UP001186944">
    <property type="component" value="Unassembled WGS sequence"/>
</dbReference>
<dbReference type="GO" id="GO:0005778">
    <property type="term" value="C:peroxisomal membrane"/>
    <property type="evidence" value="ECO:0007669"/>
    <property type="project" value="UniProtKB-SubCell"/>
</dbReference>
<comment type="similarity">
    <text evidence="1 3">Belongs to the peroxin-16 family.</text>
</comment>
<dbReference type="PANTHER" id="PTHR13299:SF0">
    <property type="entry name" value="PEROXISOMAL MEMBRANE PROTEIN PEX16"/>
    <property type="match status" value="1"/>
</dbReference>
<keyword evidence="3" id="KW-0962">Peroxisome biogenesis</keyword>
<accession>A0AA89C0U7</accession>
<organism evidence="4 5">
    <name type="scientific">Pinctada imbricata</name>
    <name type="common">Atlantic pearl-oyster</name>
    <name type="synonym">Pinctada martensii</name>
    <dbReference type="NCBI Taxonomy" id="66713"/>
    <lineage>
        <taxon>Eukaryota</taxon>
        <taxon>Metazoa</taxon>
        <taxon>Spiralia</taxon>
        <taxon>Lophotrochozoa</taxon>
        <taxon>Mollusca</taxon>
        <taxon>Bivalvia</taxon>
        <taxon>Autobranchia</taxon>
        <taxon>Pteriomorphia</taxon>
        <taxon>Pterioida</taxon>
        <taxon>Pterioidea</taxon>
        <taxon>Pteriidae</taxon>
        <taxon>Pinctada</taxon>
    </lineage>
</organism>
<keyword evidence="3" id="KW-0576">Peroxisome</keyword>
<comment type="subcellular location">
    <subcellularLocation>
        <location evidence="3">Peroxisome membrane</location>
    </subcellularLocation>
</comment>
<evidence type="ECO:0000256" key="3">
    <source>
        <dbReference type="RuleBase" id="RU365003"/>
    </source>
</evidence>
<comment type="caution">
    <text evidence="4">The sequence shown here is derived from an EMBL/GenBank/DDBJ whole genome shotgun (WGS) entry which is preliminary data.</text>
</comment>
<reference evidence="4" key="1">
    <citation type="submission" date="2019-08" db="EMBL/GenBank/DDBJ databases">
        <title>The improved chromosome-level genome for the pearl oyster Pinctada fucata martensii using PacBio sequencing and Hi-C.</title>
        <authorList>
            <person name="Zheng Z."/>
        </authorList>
    </citation>
    <scope>NUCLEOTIDE SEQUENCE</scope>
    <source>
        <strain evidence="4">ZZ-2019</strain>
        <tissue evidence="4">Adductor muscle</tissue>
    </source>
</reference>
<evidence type="ECO:0000313" key="5">
    <source>
        <dbReference type="Proteomes" id="UP001186944"/>
    </source>
</evidence>
<keyword evidence="5" id="KW-1185">Reference proteome</keyword>
<dbReference type="GO" id="GO:0007031">
    <property type="term" value="P:peroxisome organization"/>
    <property type="evidence" value="ECO:0007669"/>
    <property type="project" value="UniProtKB-KW"/>
</dbReference>
<dbReference type="EMBL" id="VSWD01000005">
    <property type="protein sequence ID" value="KAK3101686.1"/>
    <property type="molecule type" value="Genomic_DNA"/>
</dbReference>
<dbReference type="InterPro" id="IPR013919">
    <property type="entry name" value="Pex16"/>
</dbReference>
<gene>
    <name evidence="4" type="ORF">FSP39_005455</name>
</gene>
<dbReference type="AlphaFoldDB" id="A0AA89C0U7"/>
<sequence length="366" mass="42260">MSSIKKKADGLIIEAWEKYRKYVSENPETVSQLEATSRVLSYILAGRFEDSQVFSELVYLASNLLVLVNDTIIQQASKLVPKVSLSEQRLKQFLTVLEYGEVFLEIVAGRKWGETGRWILIAIIQLTKAMFRLLLLWKKRAGIQPCPPMAPIDREKFTKQFKVSPAKERREFEESLDGEHIVDGEPENGISKVTFTLKRSGKVIRRLSAAPPINFRSWKIPNENGSPDEDKVKPHFYPPSPLTKRRMYAESLYICRPLIHLIGMYSFGIDSWKPWLLSGGTDIASLCMMGETMDLNPKEKGEIKKRTLMLLYYLLRSPFYDHYTRAKLLFTLTVLAENVPVIGIILRPLVEYLPVWQRIYFYLWSS</sequence>
<protein>
    <recommendedName>
        <fullName evidence="2 3">Peroxisomal membrane protein PEX16</fullName>
    </recommendedName>
</protein>
<evidence type="ECO:0000256" key="1">
    <source>
        <dbReference type="ARBA" id="ARBA00009505"/>
    </source>
</evidence>